<dbReference type="EMBL" id="BMAW01124568">
    <property type="protein sequence ID" value="GFU08451.1"/>
    <property type="molecule type" value="Genomic_DNA"/>
</dbReference>
<name>A0A8X6UDR7_NEPPI</name>
<protein>
    <recommendedName>
        <fullName evidence="3">HAT C-terminal dimerisation domain-containing protein</fullName>
    </recommendedName>
</protein>
<dbReference type="OrthoDB" id="8195826at2759"/>
<evidence type="ECO:0000313" key="1">
    <source>
        <dbReference type="EMBL" id="GFU08451.1"/>
    </source>
</evidence>
<evidence type="ECO:0008006" key="3">
    <source>
        <dbReference type="Google" id="ProtNLM"/>
    </source>
</evidence>
<accession>A0A8X6UDR7</accession>
<keyword evidence="2" id="KW-1185">Reference proteome</keyword>
<proteinExistence type="predicted"/>
<evidence type="ECO:0000313" key="2">
    <source>
        <dbReference type="Proteomes" id="UP000887013"/>
    </source>
</evidence>
<dbReference type="AlphaFoldDB" id="A0A8X6UDR7"/>
<reference evidence="1" key="1">
    <citation type="submission" date="2020-08" db="EMBL/GenBank/DDBJ databases">
        <title>Multicomponent nature underlies the extraordinary mechanical properties of spider dragline silk.</title>
        <authorList>
            <person name="Kono N."/>
            <person name="Nakamura H."/>
            <person name="Mori M."/>
            <person name="Yoshida Y."/>
            <person name="Ohtoshi R."/>
            <person name="Malay A.D."/>
            <person name="Moran D.A.P."/>
            <person name="Tomita M."/>
            <person name="Numata K."/>
            <person name="Arakawa K."/>
        </authorList>
    </citation>
    <scope>NUCLEOTIDE SEQUENCE</scope>
</reference>
<gene>
    <name evidence="1" type="primary">NCL1_18178</name>
    <name evidence="1" type="ORF">NPIL_614981</name>
</gene>
<comment type="caution">
    <text evidence="1">The sequence shown here is derived from an EMBL/GenBank/DDBJ whole genome shotgun (WGS) entry which is preliminary data.</text>
</comment>
<organism evidence="1 2">
    <name type="scientific">Nephila pilipes</name>
    <name type="common">Giant wood spider</name>
    <name type="synonym">Nephila maculata</name>
    <dbReference type="NCBI Taxonomy" id="299642"/>
    <lineage>
        <taxon>Eukaryota</taxon>
        <taxon>Metazoa</taxon>
        <taxon>Ecdysozoa</taxon>
        <taxon>Arthropoda</taxon>
        <taxon>Chelicerata</taxon>
        <taxon>Arachnida</taxon>
        <taxon>Araneae</taxon>
        <taxon>Araneomorphae</taxon>
        <taxon>Entelegynae</taxon>
        <taxon>Araneoidea</taxon>
        <taxon>Nephilidae</taxon>
        <taxon>Nephila</taxon>
    </lineage>
</organism>
<dbReference type="Proteomes" id="UP000887013">
    <property type="component" value="Unassembled WGS sequence"/>
</dbReference>
<sequence length="91" mass="10600">MTQPILVDDSDSSDLQYQELVEMQNDASVKPLFNMKGVTAWFCEETEIKYPNATKCARELMKPFPSSYLTECEFSAINDLWLKRRNRLDIT</sequence>